<dbReference type="Gene3D" id="3.40.50.300">
    <property type="entry name" value="P-loop containing nucleotide triphosphate hydrolases"/>
    <property type="match status" value="1"/>
</dbReference>
<dbReference type="EMBL" id="KN831774">
    <property type="protein sequence ID" value="KIM44174.1"/>
    <property type="molecule type" value="Genomic_DNA"/>
</dbReference>
<name>A0A0C3CJB3_HEBCY</name>
<dbReference type="AlphaFoldDB" id="A0A0C3CJB3"/>
<gene>
    <name evidence="2" type="ORF">M413DRAFT_67966</name>
</gene>
<dbReference type="OrthoDB" id="59699at2759"/>
<reference evidence="2 3" key="1">
    <citation type="submission" date="2014-04" db="EMBL/GenBank/DDBJ databases">
        <authorList>
            <consortium name="DOE Joint Genome Institute"/>
            <person name="Kuo A."/>
            <person name="Gay G."/>
            <person name="Dore J."/>
            <person name="Kohler A."/>
            <person name="Nagy L.G."/>
            <person name="Floudas D."/>
            <person name="Copeland A."/>
            <person name="Barry K.W."/>
            <person name="Cichocki N."/>
            <person name="Veneault-Fourrey C."/>
            <person name="LaButti K."/>
            <person name="Lindquist E.A."/>
            <person name="Lipzen A."/>
            <person name="Lundell T."/>
            <person name="Morin E."/>
            <person name="Murat C."/>
            <person name="Sun H."/>
            <person name="Tunlid A."/>
            <person name="Henrissat B."/>
            <person name="Grigoriev I.V."/>
            <person name="Hibbett D.S."/>
            <person name="Martin F."/>
            <person name="Nordberg H.P."/>
            <person name="Cantor M.N."/>
            <person name="Hua S.X."/>
        </authorList>
    </citation>
    <scope>NUCLEOTIDE SEQUENCE [LARGE SCALE GENOMIC DNA]</scope>
    <source>
        <strain evidence="3">h7</strain>
    </source>
</reference>
<dbReference type="Pfam" id="PF01926">
    <property type="entry name" value="MMR_HSR1"/>
    <property type="match status" value="1"/>
</dbReference>
<evidence type="ECO:0000313" key="2">
    <source>
        <dbReference type="EMBL" id="KIM44174.1"/>
    </source>
</evidence>
<dbReference type="CDD" id="cd00882">
    <property type="entry name" value="Ras_like_GTPase"/>
    <property type="match status" value="1"/>
</dbReference>
<organism evidence="2 3">
    <name type="scientific">Hebeloma cylindrosporum</name>
    <dbReference type="NCBI Taxonomy" id="76867"/>
    <lineage>
        <taxon>Eukaryota</taxon>
        <taxon>Fungi</taxon>
        <taxon>Dikarya</taxon>
        <taxon>Basidiomycota</taxon>
        <taxon>Agaricomycotina</taxon>
        <taxon>Agaricomycetes</taxon>
        <taxon>Agaricomycetidae</taxon>
        <taxon>Agaricales</taxon>
        <taxon>Agaricineae</taxon>
        <taxon>Hymenogastraceae</taxon>
        <taxon>Hebeloma</taxon>
    </lineage>
</organism>
<evidence type="ECO:0000259" key="1">
    <source>
        <dbReference type="Pfam" id="PF01926"/>
    </source>
</evidence>
<feature type="domain" description="G" evidence="1">
    <location>
        <begin position="17"/>
        <end position="150"/>
    </location>
</feature>
<dbReference type="SUPFAM" id="SSF52540">
    <property type="entry name" value="P-loop containing nucleoside triphosphate hydrolases"/>
    <property type="match status" value="1"/>
</dbReference>
<accession>A0A0C3CJB3</accession>
<dbReference type="InterPro" id="IPR006073">
    <property type="entry name" value="GTP-bd"/>
</dbReference>
<sequence length="252" mass="28872">MDSEAQTIRQKIGRFRALVIGRPNAGKTTILRSIAQSADGRECVSSYLYQSVLMTLQRGVHDITNELVFSSNRGFVFHDSRGIEAGTTNEMETIQAFISERANARSLPHKLHAIWYCIPTDNARLVTAAEEQFFDKIDPNGVPVILIFTKFESQESDAFHKLQETCSPEDALLEAPHQARKHFDQKHLHRFMNREYPPQGIVYLKDMHKENAECADILEQTMKALNSDTLKWLLTSVQEVNLKLRIKEMLKR</sequence>
<evidence type="ECO:0000313" key="3">
    <source>
        <dbReference type="Proteomes" id="UP000053424"/>
    </source>
</evidence>
<dbReference type="InterPro" id="IPR027417">
    <property type="entry name" value="P-loop_NTPase"/>
</dbReference>
<reference evidence="3" key="2">
    <citation type="submission" date="2015-01" db="EMBL/GenBank/DDBJ databases">
        <title>Evolutionary Origins and Diversification of the Mycorrhizal Mutualists.</title>
        <authorList>
            <consortium name="DOE Joint Genome Institute"/>
            <consortium name="Mycorrhizal Genomics Consortium"/>
            <person name="Kohler A."/>
            <person name="Kuo A."/>
            <person name="Nagy L.G."/>
            <person name="Floudas D."/>
            <person name="Copeland A."/>
            <person name="Barry K.W."/>
            <person name="Cichocki N."/>
            <person name="Veneault-Fourrey C."/>
            <person name="LaButti K."/>
            <person name="Lindquist E.A."/>
            <person name="Lipzen A."/>
            <person name="Lundell T."/>
            <person name="Morin E."/>
            <person name="Murat C."/>
            <person name="Riley R."/>
            <person name="Ohm R."/>
            <person name="Sun H."/>
            <person name="Tunlid A."/>
            <person name="Henrissat B."/>
            <person name="Grigoriev I.V."/>
            <person name="Hibbett D.S."/>
            <person name="Martin F."/>
        </authorList>
    </citation>
    <scope>NUCLEOTIDE SEQUENCE [LARGE SCALE GENOMIC DNA]</scope>
    <source>
        <strain evidence="3">h7</strain>
    </source>
</reference>
<dbReference type="Proteomes" id="UP000053424">
    <property type="component" value="Unassembled WGS sequence"/>
</dbReference>
<keyword evidence="3" id="KW-1185">Reference proteome</keyword>
<dbReference type="HOGENOM" id="CLU_023805_1_0_1"/>
<proteinExistence type="predicted"/>
<dbReference type="GO" id="GO:0005525">
    <property type="term" value="F:GTP binding"/>
    <property type="evidence" value="ECO:0007669"/>
    <property type="project" value="InterPro"/>
</dbReference>
<protein>
    <recommendedName>
        <fullName evidence="1">G domain-containing protein</fullName>
    </recommendedName>
</protein>